<evidence type="ECO:0000256" key="2">
    <source>
        <dbReference type="ARBA" id="ARBA00007613"/>
    </source>
</evidence>
<comment type="similarity">
    <text evidence="2">Belongs to the outer membrane factor (OMF) (TC 1.B.17) family.</text>
</comment>
<evidence type="ECO:0000256" key="9">
    <source>
        <dbReference type="SAM" id="SignalP"/>
    </source>
</evidence>
<keyword evidence="9" id="KW-0732">Signal</keyword>
<dbReference type="PANTHER" id="PTHR30026:SF20">
    <property type="entry name" value="OUTER MEMBRANE PROTEIN TOLC"/>
    <property type="match status" value="1"/>
</dbReference>
<keyword evidence="5" id="KW-0812">Transmembrane</keyword>
<evidence type="ECO:0000256" key="6">
    <source>
        <dbReference type="ARBA" id="ARBA00023136"/>
    </source>
</evidence>
<gene>
    <name evidence="10" type="ORF">E8A74_20705</name>
</gene>
<keyword evidence="4" id="KW-1134">Transmembrane beta strand</keyword>
<evidence type="ECO:0000256" key="5">
    <source>
        <dbReference type="ARBA" id="ARBA00022692"/>
    </source>
</evidence>
<keyword evidence="7" id="KW-0998">Cell outer membrane</keyword>
<reference evidence="10 11" key="1">
    <citation type="submission" date="2019-04" db="EMBL/GenBank/DDBJ databases">
        <authorList>
            <person name="Li Y."/>
            <person name="Wang J."/>
        </authorList>
    </citation>
    <scope>NUCLEOTIDE SEQUENCE [LARGE SCALE GENOMIC DNA]</scope>
    <source>
        <strain evidence="10 11">DSM 14668</strain>
    </source>
</reference>
<dbReference type="Gene3D" id="1.20.1600.10">
    <property type="entry name" value="Outer membrane efflux proteins (OEP)"/>
    <property type="match status" value="1"/>
</dbReference>
<dbReference type="GO" id="GO:0015288">
    <property type="term" value="F:porin activity"/>
    <property type="evidence" value="ECO:0007669"/>
    <property type="project" value="TreeGrafter"/>
</dbReference>
<evidence type="ECO:0000256" key="7">
    <source>
        <dbReference type="ARBA" id="ARBA00023237"/>
    </source>
</evidence>
<dbReference type="EMBL" id="SSMQ01000020">
    <property type="protein sequence ID" value="TKD06339.1"/>
    <property type="molecule type" value="Genomic_DNA"/>
</dbReference>
<dbReference type="GO" id="GO:0009279">
    <property type="term" value="C:cell outer membrane"/>
    <property type="evidence" value="ECO:0007669"/>
    <property type="project" value="UniProtKB-SubCell"/>
</dbReference>
<evidence type="ECO:0000313" key="10">
    <source>
        <dbReference type="EMBL" id="TKD06339.1"/>
    </source>
</evidence>
<dbReference type="AlphaFoldDB" id="A0A4U1JAJ3"/>
<keyword evidence="8" id="KW-0175">Coiled coil</keyword>
<dbReference type="PANTHER" id="PTHR30026">
    <property type="entry name" value="OUTER MEMBRANE PROTEIN TOLC"/>
    <property type="match status" value="1"/>
</dbReference>
<dbReference type="Pfam" id="PF02321">
    <property type="entry name" value="OEP"/>
    <property type="match status" value="2"/>
</dbReference>
<evidence type="ECO:0000256" key="4">
    <source>
        <dbReference type="ARBA" id="ARBA00022452"/>
    </source>
</evidence>
<evidence type="ECO:0000256" key="3">
    <source>
        <dbReference type="ARBA" id="ARBA00022448"/>
    </source>
</evidence>
<feature type="signal peptide" evidence="9">
    <location>
        <begin position="1"/>
        <end position="29"/>
    </location>
</feature>
<keyword evidence="11" id="KW-1185">Reference proteome</keyword>
<proteinExistence type="inferred from homology"/>
<keyword evidence="6" id="KW-0472">Membrane</keyword>
<evidence type="ECO:0000256" key="8">
    <source>
        <dbReference type="SAM" id="Coils"/>
    </source>
</evidence>
<comment type="subcellular location">
    <subcellularLocation>
        <location evidence="1">Cell outer membrane</location>
    </subcellularLocation>
</comment>
<dbReference type="Proteomes" id="UP000309215">
    <property type="component" value="Unassembled WGS sequence"/>
</dbReference>
<dbReference type="SUPFAM" id="SSF56954">
    <property type="entry name" value="Outer membrane efflux proteins (OEP)"/>
    <property type="match status" value="1"/>
</dbReference>
<name>A0A4U1JAJ3_9BACT</name>
<dbReference type="InterPro" id="IPR003423">
    <property type="entry name" value="OMP_efflux"/>
</dbReference>
<dbReference type="GO" id="GO:0015562">
    <property type="term" value="F:efflux transmembrane transporter activity"/>
    <property type="evidence" value="ECO:0007669"/>
    <property type="project" value="InterPro"/>
</dbReference>
<sequence>MLHGDRAVRRRWMALLSLGLLLAPRGSSAQEAAAAAEAAGVRAFSLHEAITYAEKRNPDLLVTRARVQAARAAALVPRAQWLPSVGATAQIIGSTVNNSTATVLSNPRVDLPRIGATRISAEPDFTPYASTLVAVGMRQELFDFGRIAAQTAALDAQAELERQRAEGAKLDVALRVTEAYWAVRAAKSVARAADEAAGRAAAHRDAARAGVGAGLRTPVDLARAEAEVARFEVAKVRAQGSLAAAQAVFAAVVGVPDAALDAGDEASEDEAPGALDELLERAREGSAEIHEAKARVDLAKAETRAAAALMRPDLFLTAAISGRAGGATPSNGSTVGGHGFAPLVPNWDVGVVLSVPIYDPVLVARRDALREVEDVREAELQATRVMQEAAVRQAHLGLVAARQALAALSRAAAAARANHEQAEARFKAGLGTMLELVDAEALRVEAEVERAVGGFAVARARAALQRAVAEVR</sequence>
<dbReference type="OrthoDB" id="5504372at2"/>
<organism evidence="10 11">
    <name type="scientific">Polyangium fumosum</name>
    <dbReference type="NCBI Taxonomy" id="889272"/>
    <lineage>
        <taxon>Bacteria</taxon>
        <taxon>Pseudomonadati</taxon>
        <taxon>Myxococcota</taxon>
        <taxon>Polyangia</taxon>
        <taxon>Polyangiales</taxon>
        <taxon>Polyangiaceae</taxon>
        <taxon>Polyangium</taxon>
    </lineage>
</organism>
<protein>
    <submittedName>
        <fullName evidence="10">TolC family protein</fullName>
    </submittedName>
</protein>
<feature type="coiled-coil region" evidence="8">
    <location>
        <begin position="275"/>
        <end position="302"/>
    </location>
</feature>
<evidence type="ECO:0000256" key="1">
    <source>
        <dbReference type="ARBA" id="ARBA00004442"/>
    </source>
</evidence>
<comment type="caution">
    <text evidence="10">The sequence shown here is derived from an EMBL/GenBank/DDBJ whole genome shotgun (WGS) entry which is preliminary data.</text>
</comment>
<feature type="coiled-coil region" evidence="8">
    <location>
        <begin position="398"/>
        <end position="425"/>
    </location>
</feature>
<keyword evidence="3" id="KW-0813">Transport</keyword>
<accession>A0A4U1JAJ3</accession>
<feature type="chain" id="PRO_5020999266" evidence="9">
    <location>
        <begin position="30"/>
        <end position="472"/>
    </location>
</feature>
<dbReference type="InterPro" id="IPR051906">
    <property type="entry name" value="TolC-like"/>
</dbReference>
<dbReference type="GO" id="GO:1990281">
    <property type="term" value="C:efflux pump complex"/>
    <property type="evidence" value="ECO:0007669"/>
    <property type="project" value="TreeGrafter"/>
</dbReference>
<evidence type="ECO:0000313" key="11">
    <source>
        <dbReference type="Proteomes" id="UP000309215"/>
    </source>
</evidence>